<dbReference type="Proteomes" id="UP000247647">
    <property type="component" value="Unassembled WGS sequence"/>
</dbReference>
<proteinExistence type="predicted"/>
<name>A0A318YUK8_ASPNB</name>
<sequence length="78" mass="8753">MRIRPPTSLSRFGWAGPLVVLYRASRSESQRSISQSSRLQKFGLYMAKALILASTQRISRSVTLRFIGRTPTVSQPIS</sequence>
<dbReference type="OrthoDB" id="10581592at2759"/>
<keyword evidence="2" id="KW-1185">Reference proteome</keyword>
<dbReference type="EMBL" id="KZ821447">
    <property type="protein sequence ID" value="PYH38515.1"/>
    <property type="molecule type" value="Genomic_DNA"/>
</dbReference>
<evidence type="ECO:0000313" key="2">
    <source>
        <dbReference type="Proteomes" id="UP000247647"/>
    </source>
</evidence>
<gene>
    <name evidence="1" type="ORF">BO87DRAFT_127571</name>
</gene>
<organism evidence="1 2">
    <name type="scientific">Aspergillus neoniger (strain CBS 115656)</name>
    <dbReference type="NCBI Taxonomy" id="1448310"/>
    <lineage>
        <taxon>Eukaryota</taxon>
        <taxon>Fungi</taxon>
        <taxon>Dikarya</taxon>
        <taxon>Ascomycota</taxon>
        <taxon>Pezizomycotina</taxon>
        <taxon>Eurotiomycetes</taxon>
        <taxon>Eurotiomycetidae</taxon>
        <taxon>Eurotiales</taxon>
        <taxon>Aspergillaceae</taxon>
        <taxon>Aspergillus</taxon>
        <taxon>Aspergillus subgen. Circumdati</taxon>
    </lineage>
</organism>
<dbReference type="AlphaFoldDB" id="A0A318YUK8"/>
<dbReference type="RefSeq" id="XP_025483993.1">
    <property type="nucleotide sequence ID" value="XM_025618025.1"/>
</dbReference>
<accession>A0A318YUK8</accession>
<dbReference type="GeneID" id="37120481"/>
<protein>
    <submittedName>
        <fullName evidence="1">Uncharacterized protein</fullName>
    </submittedName>
</protein>
<evidence type="ECO:0000313" key="1">
    <source>
        <dbReference type="EMBL" id="PYH38515.1"/>
    </source>
</evidence>
<reference evidence="1" key="1">
    <citation type="submission" date="2016-12" db="EMBL/GenBank/DDBJ databases">
        <title>The genomes of Aspergillus section Nigri reveals drivers in fungal speciation.</title>
        <authorList>
            <consortium name="DOE Joint Genome Institute"/>
            <person name="Vesth T.C."/>
            <person name="Nybo J."/>
            <person name="Theobald S."/>
            <person name="Brandl J."/>
            <person name="Frisvad J.C."/>
            <person name="Nielsen K.F."/>
            <person name="Lyhne E.K."/>
            <person name="Kogle M.E."/>
            <person name="Kuo A."/>
            <person name="Riley R."/>
            <person name="Clum A."/>
            <person name="Nolan M."/>
            <person name="Lipzen A."/>
            <person name="Salamov A."/>
            <person name="Henrissat B."/>
            <person name="Wiebenga A."/>
            <person name="De Vries R.P."/>
            <person name="Grigoriev I.V."/>
            <person name="Mortensen U.H."/>
            <person name="Andersen M.R."/>
            <person name="Baker S.E."/>
        </authorList>
    </citation>
    <scope>NUCLEOTIDE SEQUENCE [LARGE SCALE GENOMIC DNA]</scope>
    <source>
        <strain evidence="1">CBS 115656</strain>
    </source>
</reference>